<dbReference type="Proteomes" id="UP000046393">
    <property type="component" value="Unplaced"/>
</dbReference>
<organism evidence="3 4">
    <name type="scientific">Syphacia muris</name>
    <dbReference type="NCBI Taxonomy" id="451379"/>
    <lineage>
        <taxon>Eukaryota</taxon>
        <taxon>Metazoa</taxon>
        <taxon>Ecdysozoa</taxon>
        <taxon>Nematoda</taxon>
        <taxon>Chromadorea</taxon>
        <taxon>Rhabditida</taxon>
        <taxon>Spirurina</taxon>
        <taxon>Oxyuridomorpha</taxon>
        <taxon>Oxyuroidea</taxon>
        <taxon>Oxyuridae</taxon>
        <taxon>Syphacia</taxon>
    </lineage>
</organism>
<dbReference type="STRING" id="451379.A0A158R459"/>
<dbReference type="PROSITE" id="PS00280">
    <property type="entry name" value="BPTI_KUNITZ_1"/>
    <property type="match status" value="6"/>
</dbReference>
<dbReference type="CDD" id="cd22593">
    <property type="entry name" value="Kunitz_conkunitzin"/>
    <property type="match status" value="1"/>
</dbReference>
<protein>
    <submittedName>
        <fullName evidence="4">BPTI/Kunitz inhibitor domain-containing protein</fullName>
    </submittedName>
</protein>
<feature type="domain" description="BPTI/Kunitz inhibitor" evidence="2">
    <location>
        <begin position="1863"/>
        <end position="1910"/>
    </location>
</feature>
<reference evidence="4" key="1">
    <citation type="submission" date="2016-04" db="UniProtKB">
        <authorList>
            <consortium name="WormBaseParasite"/>
        </authorList>
    </citation>
    <scope>IDENTIFICATION</scope>
</reference>
<dbReference type="SMART" id="SM00131">
    <property type="entry name" value="KU"/>
    <property type="match status" value="9"/>
</dbReference>
<feature type="domain" description="BPTI/Kunitz inhibitor" evidence="2">
    <location>
        <begin position="2075"/>
        <end position="2127"/>
    </location>
</feature>
<name>A0A158R459_9BILA</name>
<dbReference type="InterPro" id="IPR053014">
    <property type="entry name" value="Cuticle_assoc_divergent"/>
</dbReference>
<feature type="domain" description="BPTI/Kunitz inhibitor" evidence="2">
    <location>
        <begin position="2183"/>
        <end position="2238"/>
    </location>
</feature>
<feature type="signal peptide" evidence="1">
    <location>
        <begin position="1"/>
        <end position="21"/>
    </location>
</feature>
<dbReference type="SMART" id="SM00289">
    <property type="entry name" value="WR1"/>
    <property type="match status" value="30"/>
</dbReference>
<dbReference type="InterPro" id="IPR002223">
    <property type="entry name" value="Kunitz_BPTI"/>
</dbReference>
<evidence type="ECO:0000313" key="3">
    <source>
        <dbReference type="Proteomes" id="UP000046393"/>
    </source>
</evidence>
<dbReference type="InterPro" id="IPR000742">
    <property type="entry name" value="EGF"/>
</dbReference>
<dbReference type="CDD" id="cd00109">
    <property type="entry name" value="Kunitz-type"/>
    <property type="match status" value="7"/>
</dbReference>
<dbReference type="InterPro" id="IPR036880">
    <property type="entry name" value="Kunitz_BPTI_sf"/>
</dbReference>
<feature type="chain" id="PRO_5007631518" evidence="1">
    <location>
        <begin position="22"/>
        <end position="2985"/>
    </location>
</feature>
<dbReference type="WBParaSite" id="SMUV_0000244601-mRNA-1">
    <property type="protein sequence ID" value="SMUV_0000244601-mRNA-1"/>
    <property type="gene ID" value="SMUV_0000244601"/>
</dbReference>
<feature type="domain" description="BPTI/Kunitz inhibitor" evidence="2">
    <location>
        <begin position="576"/>
        <end position="626"/>
    </location>
</feature>
<dbReference type="GO" id="GO:0004867">
    <property type="term" value="F:serine-type endopeptidase inhibitor activity"/>
    <property type="evidence" value="ECO:0007669"/>
    <property type="project" value="InterPro"/>
</dbReference>
<feature type="domain" description="BPTI/Kunitz inhibitor" evidence="2">
    <location>
        <begin position="1733"/>
        <end position="1787"/>
    </location>
</feature>
<dbReference type="SMART" id="SM00181">
    <property type="entry name" value="EGF"/>
    <property type="match status" value="5"/>
</dbReference>
<feature type="domain" description="BPTI/Kunitz inhibitor" evidence="2">
    <location>
        <begin position="1968"/>
        <end position="2018"/>
    </location>
</feature>
<keyword evidence="1" id="KW-0732">Signal</keyword>
<evidence type="ECO:0000313" key="4">
    <source>
        <dbReference type="WBParaSite" id="SMUV_0000244601-mRNA-1"/>
    </source>
</evidence>
<dbReference type="PANTHER" id="PTHR46339">
    <property type="entry name" value="PROTEIN CBG15282-RELATED"/>
    <property type="match status" value="1"/>
</dbReference>
<dbReference type="SUPFAM" id="SSF57362">
    <property type="entry name" value="BPTI-like"/>
    <property type="match status" value="9"/>
</dbReference>
<dbReference type="InterPro" id="IPR006150">
    <property type="entry name" value="Cys_repeat_1"/>
</dbReference>
<sequence>MLTALLHLNVATALVIPDANSVKEALARTSNALRINELLLITPFFSTVQKQTELVDNCYVGAFCKNCLKPPVEGDGCESAIKYLPILYCDEQTGVLLSNYSSYLLCNSYGRLQLAHCAPKTYFQEDQGCITPPRKLQRQNAVTGSGRVGDVCAFNTDCLSGMYCSGGLCTCLSTYILREGYCYEKINPNQPGCTYDIQCSAVWPGARCVTENGIGTCHCQGMANISKIFTESQVARETRDGWICLSMRDYSSGSTSPLYFVCPLPEGAGFKMALNDPKIGPYPISCTVGSSSTSENSIGKYGSSSCIWPSTGEYIGDIYDCIATSPHINLAEKFPESNFAPTADGVCCPNRAFTCIQPQVTGPNPTESRWWYNSITGTCQQFLWDPLATQSRYHSPNNFQTIGHCESYCRDTCNRGSPQYRIEEKLQAERPLTRCSVSSGCANDYQCTSVGSLHLCCPTPGIVCGPLGGRPFDLHPRSLNNTILDFTTTLQLENVQILFIWVLVETTITFCPSMNAKCFAEDGSCLNQGFSVQCERGSPLKIGEESQRCQNNAGCPSTHECKTDQGVCCPRKQTVCSQPLRIGDCTENVKRYWYNANTRQCQMFEFSGCQGNDNNFETILDCQSYCKNAIPEPRCAQGQAFRDSSGNFVQCGHTSSCPPNYECYFDGTLYGCCPTKAYTCSLNSDSGVQCGAGTSFKYFYNVQTQTCENFQFNGCDGNSNNFPTRSACEQYCGVGGCPNGGAPLRDHTGQISSCNPEEGCADTHECVPVFIKGGLIHRCCPTKKYICSLPPIQGTMCGTQALNRYYFNIVTGQCTSFQYNGCEGNQNNFISYSQCNNFCMSNACPAGDSVYLDPNNHQPVTCNEALQNSCPTNYECTFNSLVNKYVCCGAGSMGVCPNGEKAYMNTYDSTARECLINVEGSCPDNYLCRFNMQKNRYYCCASVEGKTCPAGKFLYKDLRTNLPIKCTIGSKISQCPDGYSCQSYIPDAFQGFCCATNNVCPDNSEFLIDELSQQPRICTLGDFVSCPNGYVCRTPLHSVEGFCCKGGFYRVTGGCPPGNFAYIKDDEVASCDPFDPPNASCPTGYSCQWSVANQRYQCCGTTELPIVLPKDDGCSTGQIAFMDGNSPKVCTAGDDSCPVGYFCQFSSKNDQFQCCGVSGGCPNNQVAFVGIEGSPQHCIIGQSACPVGFACQKTDFDEEICCSLEEQEEETTTVKNEKCGENKVRVNGLCMKRVEIGGFCLDNAQCTGGSVCKRRTCTCPSGYVVKDEYCQSNTPRCSIREIQINDGCYQRVPLGAKCQFSRQCPLTSYCISQHCQCMTGFAPEGEICVEQEDRESVTDTPKTTTAKPEDIGKCSNPRLRPYRDGKSKKILSCSPINDRCPSGFACMLDSTKLRYICCGIATVAPISSVCPSNRTPYLLNGHPQVCVKAKCPQGYDCVYSGLTYYCCSSGDNFASETAVYENSSGCPRGRPLMFPATRTPVSCSGRRTCTLGYYCVRSTKYQQHICCSDFAFDEPLTIAVNGDGRIKKQTGSGRVGDACAFNTDCLTGMFCNSGLCSCLTTYIAAESYCYQKIDPGQPGCVYNEQCNAVWPEAFCDTSAGVGTCKCGDKKVERSTRDGHVCLDVNDANENTLAITCPLPEGAGYTSALSDPNHPRQNDGPGPVLCNSESTVTSQTVGSEEIGDGSAACLFPSDNSYLADIYDCVQFVSVMDLTSAGYSSKADGICCPNRAFTCIQPTATGPNPTEPRWWYNSVTGMCQQFLWDPVASGSGEHSPNNFRTIEHCESYCRDTCSRGAPEYDVRNTILEEKPITGCSQATTCGNHFECKTVGSVQWCCPSVAAICGIVGGRPADPSVHTRQTIFHSGVQKQGTAPSTRFFYDPVQGKCSAFTYNGAGGNYNNFMSRIDCELFCSRRTKDWSKKIFLVQCDRGNPLRIGEVTQNCQSNNDCPSSHECKIDQGVCCPRMQTICTQPLRVGNCDRSVRRYWYNAQTRECQAFDYTGCQGNDNNFDTLMDCQTFCRNAAPEPRCPQGQPYKDNNGKAVTCSSSRSKSTCPANYECYFDGYMFGCCPNKAYTCSLPSHSGVTCGPGVSYKYYYNSQTQECETFEFLGCDGNSNNFATRGECESFCGVGGCVNGGSPLRDNNGVLVSCTDKDESCPSTHECQAVMIGNQPSSRCCPSRAYICGLPPQQGSSLCSGGLTVVTRYYFNIVTRKCSSFVYNGCDGNPNNFGSLNQCNNFCHAAACSAGDIVYLNPNTQQPITCNDEMQNNCPRNFQCTFDSLTEQNVCCGATDMGVCPEGEKAYINAMDMTVRECLINEQHSCPSDYLCRFNPQKNRYFCCSSVAKTKQLIVVSIIKGYCPIGRAPYKDQISLQPARCTMNTIANTCPDGYSCQSELNGALQGYCCSVNDICPNKEEYFVDENSAMPRACTIGQFVTCPSGYSCQAVHDGMLGYCCKGTAVATASDGCPPGEIVYMDRNEILACDPFNPLNQACPTGFSCQWSLRTQRYQCCGADPQPAPLESYVIYDGCPSRQVAYNDPKTKKPKVCTSASFSCPVGYFCQFSTVNKQFQCCGIPSDCPNNQVAFIGLSGDPQSCSMANGPPCPPGYSCVRGKTSGELCCAGKSPCPPSQVLIGRDCYDGVSIDSPCVDTLQCLGDAICIESVCTCPSGTRKIGDKCEKPSYLRCAKGEIKVENQCLQLIPIGRECISSQQCQGGATCQHGYCKCPRETIHQNNQCVPKTTAIAAITMDRQQFNNNIAKTSNAQETLTTADEYATLSMVSTTNRPSISTVSLKGICPSGRKYILWKSMPRTCTHQACPRNYQCIYNKALRNYYCCSSSTVASRTTIPMAECPSGNTLLYPATGQPVVCAARKRCPTGYTCILNVATKSRECCKSPRKLTHSVNSYKKYQKKINAKQVLSKYNTYKKLNARPTKLQNSGNGLRNVQCPSYLVLLEMEVNGKIIKRCQPSCPSTMTPINGICRLVRRP</sequence>
<dbReference type="PROSITE" id="PS50279">
    <property type="entry name" value="BPTI_KUNITZ_2"/>
    <property type="match status" value="9"/>
</dbReference>
<evidence type="ECO:0000256" key="1">
    <source>
        <dbReference type="SAM" id="SignalP"/>
    </source>
</evidence>
<dbReference type="PANTHER" id="PTHR46339:SF12">
    <property type="entry name" value="BPTI_KUNITZ INHIBITOR DOMAIN-CONTAINING PROTEIN"/>
    <property type="match status" value="1"/>
</dbReference>
<dbReference type="InterPro" id="IPR028150">
    <property type="entry name" value="Lustrin_cystein"/>
</dbReference>
<dbReference type="InterPro" id="IPR020901">
    <property type="entry name" value="Prtase_inh_Kunz-CS"/>
</dbReference>
<dbReference type="Gene3D" id="4.10.410.10">
    <property type="entry name" value="Pancreatic trypsin inhibitor Kunitz domain"/>
    <property type="match status" value="9"/>
</dbReference>
<dbReference type="Pfam" id="PF00014">
    <property type="entry name" value="Kunitz_BPTI"/>
    <property type="match status" value="9"/>
</dbReference>
<evidence type="ECO:0000259" key="2">
    <source>
        <dbReference type="PROSITE" id="PS50279"/>
    </source>
</evidence>
<accession>A0A158R459</accession>
<dbReference type="InterPro" id="IPR006149">
    <property type="entry name" value="EB_dom"/>
</dbReference>
<dbReference type="Pfam" id="PF14625">
    <property type="entry name" value="Lustrin_cystein"/>
    <property type="match status" value="25"/>
</dbReference>
<feature type="domain" description="BPTI/Kunitz inhibitor" evidence="2">
    <location>
        <begin position="787"/>
        <end position="839"/>
    </location>
</feature>
<dbReference type="Pfam" id="PF01683">
    <property type="entry name" value="EB"/>
    <property type="match status" value="4"/>
</dbReference>
<proteinExistence type="predicted"/>
<keyword evidence="3" id="KW-1185">Reference proteome</keyword>
<feature type="domain" description="BPTI/Kunitz inhibitor" evidence="2">
    <location>
        <begin position="355"/>
        <end position="409"/>
    </location>
</feature>
<feature type="domain" description="BPTI/Kunitz inhibitor" evidence="2">
    <location>
        <begin position="680"/>
        <end position="732"/>
    </location>
</feature>